<feature type="transmembrane region" description="Helical" evidence="6">
    <location>
        <begin position="47"/>
        <end position="64"/>
    </location>
</feature>
<dbReference type="AlphaFoldDB" id="A0A1E2USD6"/>
<feature type="transmembrane region" description="Helical" evidence="6">
    <location>
        <begin position="182"/>
        <end position="202"/>
    </location>
</feature>
<evidence type="ECO:0000256" key="5">
    <source>
        <dbReference type="ARBA" id="ARBA00023136"/>
    </source>
</evidence>
<dbReference type="PANTHER" id="PTHR11101">
    <property type="entry name" value="PHOSPHATE TRANSPORTER"/>
    <property type="match status" value="1"/>
</dbReference>
<feature type="transmembrane region" description="Helical" evidence="6">
    <location>
        <begin position="397"/>
        <end position="413"/>
    </location>
</feature>
<feature type="transmembrane region" description="Helical" evidence="6">
    <location>
        <begin position="71"/>
        <end position="92"/>
    </location>
</feature>
<dbReference type="GO" id="GO:0005315">
    <property type="term" value="F:phosphate transmembrane transporter activity"/>
    <property type="evidence" value="ECO:0007669"/>
    <property type="project" value="InterPro"/>
</dbReference>
<gene>
    <name evidence="7" type="ORF">A3196_12330</name>
</gene>
<name>A0A1E2USD6_9GAMM</name>
<dbReference type="Proteomes" id="UP000094849">
    <property type="component" value="Unassembled WGS sequence"/>
</dbReference>
<organism evidence="7 8">
    <name type="scientific">Candidatus Thiodiazotropha endoloripes</name>
    <dbReference type="NCBI Taxonomy" id="1818881"/>
    <lineage>
        <taxon>Bacteria</taxon>
        <taxon>Pseudomonadati</taxon>
        <taxon>Pseudomonadota</taxon>
        <taxon>Gammaproteobacteria</taxon>
        <taxon>Chromatiales</taxon>
        <taxon>Sedimenticolaceae</taxon>
        <taxon>Candidatus Thiodiazotropha</taxon>
    </lineage>
</organism>
<reference evidence="7 8" key="1">
    <citation type="submission" date="2016-03" db="EMBL/GenBank/DDBJ databases">
        <title>Chemosynthetic sulphur-oxidizing symbionts of marine invertebrate animals are capable of nitrogen fixation.</title>
        <authorList>
            <person name="Petersen J.M."/>
            <person name="Kemper A."/>
            <person name="Gruber-Vodicka H."/>
            <person name="Cardini U."/>
            <person name="Geest Mvander."/>
            <person name="Kleiner M."/>
            <person name="Bulgheresi S."/>
            <person name="Fussmann M."/>
            <person name="Herbold C."/>
            <person name="Seah B.K.B."/>
            <person name="Antony C.Paul."/>
            <person name="Liu D."/>
            <person name="Belitz A."/>
            <person name="Weber M."/>
        </authorList>
    </citation>
    <scope>NUCLEOTIDE SEQUENCE [LARGE SCALE GENOMIC DNA]</scope>
    <source>
        <strain evidence="7">G_D</strain>
    </source>
</reference>
<dbReference type="GO" id="GO:0035435">
    <property type="term" value="P:phosphate ion transmembrane transport"/>
    <property type="evidence" value="ECO:0007669"/>
    <property type="project" value="TreeGrafter"/>
</dbReference>
<evidence type="ECO:0000256" key="3">
    <source>
        <dbReference type="ARBA" id="ARBA00022692"/>
    </source>
</evidence>
<feature type="transmembrane region" description="Helical" evidence="6">
    <location>
        <begin position="489"/>
        <end position="514"/>
    </location>
</feature>
<dbReference type="GO" id="GO:0016020">
    <property type="term" value="C:membrane"/>
    <property type="evidence" value="ECO:0007669"/>
    <property type="project" value="UniProtKB-SubCell"/>
</dbReference>
<keyword evidence="5 6" id="KW-0472">Membrane</keyword>
<keyword evidence="3 6" id="KW-0812">Transmembrane</keyword>
<dbReference type="Pfam" id="PF01384">
    <property type="entry name" value="PHO4"/>
    <property type="match status" value="1"/>
</dbReference>
<proteinExistence type="inferred from homology"/>
<evidence type="ECO:0000256" key="1">
    <source>
        <dbReference type="ARBA" id="ARBA00004141"/>
    </source>
</evidence>
<feature type="transmembrane region" description="Helical" evidence="6">
    <location>
        <begin position="372"/>
        <end position="391"/>
    </location>
</feature>
<evidence type="ECO:0000313" key="7">
    <source>
        <dbReference type="EMBL" id="ODB97472.1"/>
    </source>
</evidence>
<dbReference type="InterPro" id="IPR001204">
    <property type="entry name" value="Phos_transporter"/>
</dbReference>
<feature type="transmembrane region" description="Helical" evidence="6">
    <location>
        <begin position="21"/>
        <end position="41"/>
    </location>
</feature>
<protein>
    <recommendedName>
        <fullName evidence="6">Phosphate transporter</fullName>
    </recommendedName>
</protein>
<accession>A0A1E2USD6</accession>
<keyword evidence="6" id="KW-0592">Phosphate transport</keyword>
<evidence type="ECO:0000313" key="8">
    <source>
        <dbReference type="Proteomes" id="UP000094849"/>
    </source>
</evidence>
<feature type="transmembrane region" description="Helical" evidence="6">
    <location>
        <begin position="333"/>
        <end position="352"/>
    </location>
</feature>
<keyword evidence="8" id="KW-1185">Reference proteome</keyword>
<comment type="subcellular location">
    <subcellularLocation>
        <location evidence="1 6">Membrane</location>
        <topology evidence="1 6">Multi-pass membrane protein</topology>
    </subcellularLocation>
</comment>
<evidence type="ECO:0000256" key="2">
    <source>
        <dbReference type="ARBA" id="ARBA00022448"/>
    </source>
</evidence>
<dbReference type="STRING" id="1818881.A3196_12330"/>
<feature type="transmembrane region" description="Helical" evidence="6">
    <location>
        <begin position="218"/>
        <end position="236"/>
    </location>
</feature>
<comment type="caution">
    <text evidence="7">The sequence shown here is derived from an EMBL/GenBank/DDBJ whole genome shotgun (WGS) entry which is preliminary data.</text>
</comment>
<dbReference type="RefSeq" id="WP_069014304.1">
    <property type="nucleotide sequence ID" value="NZ_LVJW01000003.1"/>
</dbReference>
<dbReference type="PANTHER" id="PTHR11101:SF80">
    <property type="entry name" value="PHOSPHATE TRANSPORTER"/>
    <property type="match status" value="1"/>
</dbReference>
<comment type="similarity">
    <text evidence="6">Belongs to the inorganic phosphate transporter (PiT) (TC 2.A.20) family.</text>
</comment>
<keyword evidence="2 6" id="KW-0813">Transport</keyword>
<evidence type="ECO:0000256" key="4">
    <source>
        <dbReference type="ARBA" id="ARBA00022989"/>
    </source>
</evidence>
<feature type="transmembrane region" description="Helical" evidence="6">
    <location>
        <begin position="155"/>
        <end position="176"/>
    </location>
</feature>
<sequence length="523" mass="56518">MMQYFRGKSLSSYHPLYYLHHLIAVVFFVAIAFSSHLFFNGMGGHDLILMTAIICGYMALNIGANDAGNNIGPLVGSAVITLSGAVVLAAIFEFFGAFLAGSEVISTIKHGIVEQQQLGGAREIVLVMISALLASGLWLNIATATGTPVSTTHTIVGAVLGAGITIGGAAVVNWQALGTITISWILSPLLGSAIAALLLYLIKRNITYHTDMSRATERLVPVFVGLMAFTFTTYLLTKGLKSSWRTELDIALLCGLSVGLGIFLIIKPIIKQHVALLPNTKSAVNRHFNIPLLIAAGLLSFAHGSNDVANAIGPVIAIKEALVSDQSINHSALPTWVLLIGAIGIPLGIVLYGKRMIKTIGFEITEFDQIRAFCVVTSVTITVLFASLLGIPVSSTHTTVGAIFGIGFLRENLKKRYAVSMEILRRHATKQNQQEIDKFIHQFKESSFHEKGKLLKGLNESDIISKITEKDRKSLNKLHRKELVKRSTFIRILIAWVITLPVAGLLASLIYTLLNSTNLLTIG</sequence>
<dbReference type="OrthoDB" id="9779554at2"/>
<evidence type="ECO:0000256" key="6">
    <source>
        <dbReference type="RuleBase" id="RU363058"/>
    </source>
</evidence>
<feature type="transmembrane region" description="Helical" evidence="6">
    <location>
        <begin position="287"/>
        <end position="304"/>
    </location>
</feature>
<feature type="transmembrane region" description="Helical" evidence="6">
    <location>
        <begin position="248"/>
        <end position="266"/>
    </location>
</feature>
<dbReference type="EMBL" id="LVJZ01000003">
    <property type="protein sequence ID" value="ODB97472.1"/>
    <property type="molecule type" value="Genomic_DNA"/>
</dbReference>
<feature type="transmembrane region" description="Helical" evidence="6">
    <location>
        <begin position="124"/>
        <end position="143"/>
    </location>
</feature>
<keyword evidence="4 6" id="KW-1133">Transmembrane helix</keyword>